<comment type="caution">
    <text evidence="3">The sequence shown here is derived from an EMBL/GenBank/DDBJ whole genome shotgun (WGS) entry which is preliminary data.</text>
</comment>
<dbReference type="PANTHER" id="PTHR32338:SF10">
    <property type="entry name" value="N-ACETYL-GAMMA-GLUTAMYL-PHOSPHATE REDUCTASE, CHLOROPLASTIC-RELATED"/>
    <property type="match status" value="1"/>
</dbReference>
<feature type="region of interest" description="Disordered" evidence="1">
    <location>
        <begin position="150"/>
        <end position="211"/>
    </location>
</feature>
<reference evidence="4" key="1">
    <citation type="journal article" date="2019" name="Int. J. Syst. Evol. Microbiol.">
        <title>The Global Catalogue of Microorganisms (GCM) 10K type strain sequencing project: providing services to taxonomists for standard genome sequencing and annotation.</title>
        <authorList>
            <consortium name="The Broad Institute Genomics Platform"/>
            <consortium name="The Broad Institute Genome Sequencing Center for Infectious Disease"/>
            <person name="Wu L."/>
            <person name="Ma J."/>
        </authorList>
    </citation>
    <scope>NUCLEOTIDE SEQUENCE [LARGE SCALE GENOMIC DNA]</scope>
    <source>
        <strain evidence="4">JCM 17024</strain>
    </source>
</reference>
<proteinExistence type="predicted"/>
<dbReference type="SUPFAM" id="SSF55347">
    <property type="entry name" value="Glyceraldehyde-3-phosphate dehydrogenase-like, C-terminal domain"/>
    <property type="match status" value="1"/>
</dbReference>
<feature type="domain" description="N-acetyl-gamma-glutamyl-phosphate reductase dimerisation" evidence="2">
    <location>
        <begin position="2"/>
        <end position="141"/>
    </location>
</feature>
<dbReference type="Pfam" id="PF22698">
    <property type="entry name" value="Semialdhyde_dhC_1"/>
    <property type="match status" value="1"/>
</dbReference>
<dbReference type="EMBL" id="BAABCP010000002">
    <property type="protein sequence ID" value="GAA3947304.1"/>
    <property type="molecule type" value="Genomic_DNA"/>
</dbReference>
<dbReference type="Gene3D" id="3.30.360.10">
    <property type="entry name" value="Dihydrodipicolinate Reductase, domain 2"/>
    <property type="match status" value="1"/>
</dbReference>
<accession>A0ABP7NHN7</accession>
<gene>
    <name evidence="3" type="ORF">GCM10022383_26420</name>
</gene>
<feature type="compositionally biased region" description="Basic and acidic residues" evidence="1">
    <location>
        <begin position="180"/>
        <end position="192"/>
    </location>
</feature>
<evidence type="ECO:0000313" key="3">
    <source>
        <dbReference type="EMBL" id="GAA3947304.1"/>
    </source>
</evidence>
<evidence type="ECO:0000313" key="4">
    <source>
        <dbReference type="Proteomes" id="UP001501591"/>
    </source>
</evidence>
<dbReference type="InterPro" id="IPR050085">
    <property type="entry name" value="AGPR"/>
</dbReference>
<evidence type="ECO:0000259" key="2">
    <source>
        <dbReference type="Pfam" id="PF22698"/>
    </source>
</evidence>
<protein>
    <recommendedName>
        <fullName evidence="2">N-acetyl-gamma-glutamyl-phosphate reductase dimerisation domain-containing protein</fullName>
    </recommendedName>
</protein>
<organism evidence="3 4">
    <name type="scientific">Microbacterium soli</name>
    <dbReference type="NCBI Taxonomy" id="446075"/>
    <lineage>
        <taxon>Bacteria</taxon>
        <taxon>Bacillati</taxon>
        <taxon>Actinomycetota</taxon>
        <taxon>Actinomycetes</taxon>
        <taxon>Micrococcales</taxon>
        <taxon>Microbacteriaceae</taxon>
        <taxon>Microbacterium</taxon>
    </lineage>
</organism>
<feature type="compositionally biased region" description="Low complexity" evidence="1">
    <location>
        <begin position="162"/>
        <end position="176"/>
    </location>
</feature>
<dbReference type="InterPro" id="IPR058924">
    <property type="entry name" value="AGPR_dimerisation_dom"/>
</dbReference>
<keyword evidence="4" id="KW-1185">Reference proteome</keyword>
<evidence type="ECO:0000256" key="1">
    <source>
        <dbReference type="SAM" id="MobiDB-lite"/>
    </source>
</evidence>
<sequence>MASGTIEAQDLVSVLAVGPAVASNAANTHLLGAELMGNANLCAAGEVHRHIPEIRQALRNASARDELTISFIPVLVPMGRGILATSLTSLAWGATATSVRETWEAAYAEEPFAHLLLKGVLPRTDDTIGANICLMIAVVDEAWPASSSLRRWTTSPRAPQAPQSSLPTSRSGSPRRPASRRTDSHRNRDHTPGRGVALGVDSRYQEVECTT</sequence>
<name>A0ABP7NHN7_9MICO</name>
<dbReference type="Proteomes" id="UP001501591">
    <property type="component" value="Unassembled WGS sequence"/>
</dbReference>
<dbReference type="PANTHER" id="PTHR32338">
    <property type="entry name" value="N-ACETYL-GAMMA-GLUTAMYL-PHOSPHATE REDUCTASE, CHLOROPLASTIC-RELATED-RELATED"/>
    <property type="match status" value="1"/>
</dbReference>